<accession>A0A6J4I9Z0</accession>
<dbReference type="InterPro" id="IPR036527">
    <property type="entry name" value="SCP2_sterol-bd_dom_sf"/>
</dbReference>
<dbReference type="PANTHER" id="PTHR37817:SF1">
    <property type="entry name" value="N-ACETYLTRANSFERASE EIS"/>
    <property type="match status" value="1"/>
</dbReference>
<dbReference type="InterPro" id="IPR041380">
    <property type="entry name" value="Acetyltransf_17"/>
</dbReference>
<dbReference type="Pfam" id="PF13527">
    <property type="entry name" value="Acetyltransf_9"/>
    <property type="match status" value="1"/>
</dbReference>
<name>A0A6J4I9Z0_9BACT</name>
<evidence type="ECO:0000259" key="1">
    <source>
        <dbReference type="Pfam" id="PF13530"/>
    </source>
</evidence>
<reference evidence="3" key="1">
    <citation type="submission" date="2020-02" db="EMBL/GenBank/DDBJ databases">
        <authorList>
            <person name="Meier V. D."/>
        </authorList>
    </citation>
    <scope>NUCLEOTIDE SEQUENCE</scope>
    <source>
        <strain evidence="3">AVDCRST_MAG63</strain>
    </source>
</reference>
<dbReference type="AlphaFoldDB" id="A0A6J4I9Z0"/>
<dbReference type="SUPFAM" id="SSF55718">
    <property type="entry name" value="SCP-like"/>
    <property type="match status" value="1"/>
</dbReference>
<dbReference type="InterPro" id="IPR025559">
    <property type="entry name" value="Eis_dom"/>
</dbReference>
<evidence type="ECO:0008006" key="4">
    <source>
        <dbReference type="Google" id="ProtNLM"/>
    </source>
</evidence>
<feature type="domain" description="Eis-like acetyltransferase" evidence="2">
    <location>
        <begin position="181"/>
        <end position="286"/>
    </location>
</feature>
<evidence type="ECO:0000313" key="3">
    <source>
        <dbReference type="EMBL" id="CAA9246665.1"/>
    </source>
</evidence>
<dbReference type="Gene3D" id="3.40.630.30">
    <property type="match status" value="2"/>
</dbReference>
<sequence>MDHTIRLIAPEEDAAHARLMAHAFGHGRVTNDEPPARTPDHHDAFGLFDAAGLQAAYTLIPFRVHWQPGRSPLPMGGVAGVATWAEARGRGHVGALLRHLLETMRGRGQVVSSLYPFAFAFYRNYGWEWVGERRRVSIPLAQVPRAPEGADVRAVPAEDALPLLKPIYSRYAARYRGMCDAETHRWPQALRHDDNRTTYVYVHQHPGAEPDGYLLWRFGKDGHGQVREFVATTPEAHRGLFSLLHYFGTQCTKADFQKLPADTPLWSHVMHWDVETKAWPVFMARVVDVPAAFAALAPGPDVADGGVTIVVRDEHAPWNDGAWTITGEAGAVRCERANGTSPSVTLDIQALSQAFWGQPSLDALWRAGRLEAGDASSLRWLASLVAGPPVYTLDDF</sequence>
<protein>
    <recommendedName>
        <fullName evidence="4">N-acetyltransferase domain-containing protein</fullName>
    </recommendedName>
</protein>
<dbReference type="InterPro" id="IPR016181">
    <property type="entry name" value="Acyl_CoA_acyltransferase"/>
</dbReference>
<organism evidence="3">
    <name type="scientific">uncultured Armatimonadetes bacterium</name>
    <dbReference type="NCBI Taxonomy" id="157466"/>
    <lineage>
        <taxon>Bacteria</taxon>
        <taxon>Bacillati</taxon>
        <taxon>Armatimonadota</taxon>
        <taxon>environmental samples</taxon>
    </lineage>
</organism>
<dbReference type="SUPFAM" id="SSF55729">
    <property type="entry name" value="Acyl-CoA N-acyltransferases (Nat)"/>
    <property type="match status" value="1"/>
</dbReference>
<dbReference type="PANTHER" id="PTHR37817">
    <property type="entry name" value="N-ACETYLTRANSFERASE EIS"/>
    <property type="match status" value="1"/>
</dbReference>
<dbReference type="GO" id="GO:0030649">
    <property type="term" value="P:aminoglycoside antibiotic catabolic process"/>
    <property type="evidence" value="ECO:0007669"/>
    <property type="project" value="TreeGrafter"/>
</dbReference>
<dbReference type="GO" id="GO:0034069">
    <property type="term" value="F:aminoglycoside N-acetyltransferase activity"/>
    <property type="evidence" value="ECO:0007669"/>
    <property type="project" value="TreeGrafter"/>
</dbReference>
<dbReference type="EMBL" id="CADCTO010000217">
    <property type="protein sequence ID" value="CAA9246665.1"/>
    <property type="molecule type" value="Genomic_DNA"/>
</dbReference>
<proteinExistence type="predicted"/>
<dbReference type="Gene3D" id="3.30.1050.10">
    <property type="entry name" value="SCP2 sterol-binding domain"/>
    <property type="match status" value="1"/>
</dbReference>
<feature type="domain" description="Enhanced intracellular survival protein" evidence="1">
    <location>
        <begin position="289"/>
        <end position="391"/>
    </location>
</feature>
<dbReference type="Pfam" id="PF13530">
    <property type="entry name" value="SCP2_2"/>
    <property type="match status" value="1"/>
</dbReference>
<evidence type="ECO:0000259" key="2">
    <source>
        <dbReference type="Pfam" id="PF17668"/>
    </source>
</evidence>
<dbReference type="InterPro" id="IPR051554">
    <property type="entry name" value="Acetyltransferase_Eis"/>
</dbReference>
<dbReference type="Pfam" id="PF17668">
    <property type="entry name" value="Acetyltransf_17"/>
    <property type="match status" value="1"/>
</dbReference>
<gene>
    <name evidence="3" type="ORF">AVDCRST_MAG63-1697</name>
</gene>